<evidence type="ECO:0000313" key="1">
    <source>
        <dbReference type="EMBL" id="GIY87930.1"/>
    </source>
</evidence>
<comment type="caution">
    <text evidence="1">The sequence shown here is derived from an EMBL/GenBank/DDBJ whole genome shotgun (WGS) entry which is preliminary data.</text>
</comment>
<organism evidence="1 2">
    <name type="scientific">Caerostris extrusa</name>
    <name type="common">Bark spider</name>
    <name type="synonym">Caerostris bankana</name>
    <dbReference type="NCBI Taxonomy" id="172846"/>
    <lineage>
        <taxon>Eukaryota</taxon>
        <taxon>Metazoa</taxon>
        <taxon>Ecdysozoa</taxon>
        <taxon>Arthropoda</taxon>
        <taxon>Chelicerata</taxon>
        <taxon>Arachnida</taxon>
        <taxon>Araneae</taxon>
        <taxon>Araneomorphae</taxon>
        <taxon>Entelegynae</taxon>
        <taxon>Araneoidea</taxon>
        <taxon>Araneidae</taxon>
        <taxon>Caerostris</taxon>
    </lineage>
</organism>
<keyword evidence="2" id="KW-1185">Reference proteome</keyword>
<reference evidence="1 2" key="1">
    <citation type="submission" date="2021-06" db="EMBL/GenBank/DDBJ databases">
        <title>Caerostris extrusa draft genome.</title>
        <authorList>
            <person name="Kono N."/>
            <person name="Arakawa K."/>
        </authorList>
    </citation>
    <scope>NUCLEOTIDE SEQUENCE [LARGE SCALE GENOMIC DNA]</scope>
</reference>
<gene>
    <name evidence="1" type="ORF">CEXT_144791</name>
</gene>
<dbReference type="EMBL" id="BPLR01016995">
    <property type="protein sequence ID" value="GIY87930.1"/>
    <property type="molecule type" value="Genomic_DNA"/>
</dbReference>
<dbReference type="AlphaFoldDB" id="A0AAV4X1S5"/>
<proteinExistence type="predicted"/>
<protein>
    <submittedName>
        <fullName evidence="1">Uncharacterized protein</fullName>
    </submittedName>
</protein>
<sequence>MNVQVVPHFRLSRNRTSSATSWILSVVLCRKDLQEMVCIDLIWDWGETGSCLTSAFQEAEHLQQQVGSCQKYFDGKISRDGGVLISSGIGEETGVSNNLGRMLVFVIRATARNAQVLRLSRSRMSLATSWIMSEILARKISRNGAIDLMWDLKLGCPII</sequence>
<dbReference type="Proteomes" id="UP001054945">
    <property type="component" value="Unassembled WGS sequence"/>
</dbReference>
<accession>A0AAV4X1S5</accession>
<name>A0AAV4X1S5_CAEEX</name>
<evidence type="ECO:0000313" key="2">
    <source>
        <dbReference type="Proteomes" id="UP001054945"/>
    </source>
</evidence>